<dbReference type="EMBL" id="MU266366">
    <property type="protein sequence ID" value="KAH7927436.1"/>
    <property type="molecule type" value="Genomic_DNA"/>
</dbReference>
<proteinExistence type="predicted"/>
<evidence type="ECO:0000313" key="2">
    <source>
        <dbReference type="Proteomes" id="UP000790709"/>
    </source>
</evidence>
<name>A0ACB8BQA3_9AGAM</name>
<comment type="caution">
    <text evidence="1">The sequence shown here is derived from an EMBL/GenBank/DDBJ whole genome shotgun (WGS) entry which is preliminary data.</text>
</comment>
<protein>
    <submittedName>
        <fullName evidence="1">Uncharacterized protein</fullName>
    </submittedName>
</protein>
<reference evidence="1" key="1">
    <citation type="journal article" date="2021" name="New Phytol.">
        <title>Evolutionary innovations through gain and loss of genes in the ectomycorrhizal Boletales.</title>
        <authorList>
            <person name="Wu G."/>
            <person name="Miyauchi S."/>
            <person name="Morin E."/>
            <person name="Kuo A."/>
            <person name="Drula E."/>
            <person name="Varga T."/>
            <person name="Kohler A."/>
            <person name="Feng B."/>
            <person name="Cao Y."/>
            <person name="Lipzen A."/>
            <person name="Daum C."/>
            <person name="Hundley H."/>
            <person name="Pangilinan J."/>
            <person name="Johnson J."/>
            <person name="Barry K."/>
            <person name="LaButti K."/>
            <person name="Ng V."/>
            <person name="Ahrendt S."/>
            <person name="Min B."/>
            <person name="Choi I.G."/>
            <person name="Park H."/>
            <person name="Plett J.M."/>
            <person name="Magnuson J."/>
            <person name="Spatafora J.W."/>
            <person name="Nagy L.G."/>
            <person name="Henrissat B."/>
            <person name="Grigoriev I.V."/>
            <person name="Yang Z.L."/>
            <person name="Xu J."/>
            <person name="Martin F.M."/>
        </authorList>
    </citation>
    <scope>NUCLEOTIDE SEQUENCE</scope>
    <source>
        <strain evidence="1">KUC20120723A-06</strain>
    </source>
</reference>
<evidence type="ECO:0000313" key="1">
    <source>
        <dbReference type="EMBL" id="KAH7927436.1"/>
    </source>
</evidence>
<organism evidence="1 2">
    <name type="scientific">Leucogyrophana mollusca</name>
    <dbReference type="NCBI Taxonomy" id="85980"/>
    <lineage>
        <taxon>Eukaryota</taxon>
        <taxon>Fungi</taxon>
        <taxon>Dikarya</taxon>
        <taxon>Basidiomycota</taxon>
        <taxon>Agaricomycotina</taxon>
        <taxon>Agaricomycetes</taxon>
        <taxon>Agaricomycetidae</taxon>
        <taxon>Boletales</taxon>
        <taxon>Boletales incertae sedis</taxon>
        <taxon>Leucogyrophana</taxon>
    </lineage>
</organism>
<sequence>MNVSYTSLPVLSPNESSGPFVIGYTLSFSLMGLLTLQTYIYLARCSNDLRWIKAFVGIMFFTELLISVFTFHGFWAGAVRNGNLASIVGAVIETDSISFNDGTFEETFSTPDILWSMQALTCLTGFVSFMTHGFFCWRVWCLKRSRFIPVSVMTVRLNSTFQIRRILQCKWTLQVSLVQFAMIAYGGIQFGLSPRVTSIGFGYSLEFYIPVWLCASLLCDVTITVYMTIILRHEGLKSSFNATRSLSAKLIRLTIETGLVTTVAAVLELILATALSETLWHLAVFYTISKLYANCVLANLNARQGLRDYDVSQSVVYTSHSRINFGPPPNTELRVEAKVEADDTSYELLYKRPAPGEP</sequence>
<dbReference type="Proteomes" id="UP000790709">
    <property type="component" value="Unassembled WGS sequence"/>
</dbReference>
<gene>
    <name evidence="1" type="ORF">BV22DRAFT_1031765</name>
</gene>
<accession>A0ACB8BQA3</accession>
<keyword evidence="2" id="KW-1185">Reference proteome</keyword>